<evidence type="ECO:0000313" key="4">
    <source>
        <dbReference type="Proteomes" id="UP000036771"/>
    </source>
</evidence>
<name>A0A0K8ME70_9PROT</name>
<dbReference type="InterPro" id="IPR038717">
    <property type="entry name" value="Tc1-like_DDE_dom"/>
</dbReference>
<evidence type="ECO:0000259" key="2">
    <source>
        <dbReference type="Pfam" id="PF13358"/>
    </source>
</evidence>
<protein>
    <submittedName>
        <fullName evidence="3">Transposase</fullName>
    </submittedName>
</protein>
<accession>A0A0K8ME70</accession>
<dbReference type="PANTHER" id="PTHR46564">
    <property type="entry name" value="TRANSPOSASE"/>
    <property type="match status" value="1"/>
</dbReference>
<dbReference type="Gene3D" id="3.30.420.10">
    <property type="entry name" value="Ribonuclease H-like superfamily/Ribonuclease H"/>
    <property type="match status" value="1"/>
</dbReference>
<dbReference type="GO" id="GO:0003676">
    <property type="term" value="F:nucleic acid binding"/>
    <property type="evidence" value="ECO:0007669"/>
    <property type="project" value="InterPro"/>
</dbReference>
<dbReference type="InterPro" id="IPR002622">
    <property type="entry name" value="Transposase_14"/>
</dbReference>
<evidence type="ECO:0000313" key="3">
    <source>
        <dbReference type="EMBL" id="GAO98169.1"/>
    </source>
</evidence>
<dbReference type="EMBL" id="BBVC01000027">
    <property type="protein sequence ID" value="GAO98169.1"/>
    <property type="molecule type" value="Genomic_DNA"/>
</dbReference>
<comment type="caution">
    <text evidence="3">The sequence shown here is derived from an EMBL/GenBank/DDBJ whole genome shotgun (WGS) entry which is preliminary data.</text>
</comment>
<dbReference type="Pfam" id="PF01710">
    <property type="entry name" value="HTH_Tnp_IS630"/>
    <property type="match status" value="1"/>
</dbReference>
<feature type="domain" description="Tc1-like transposase DDE" evidence="2">
    <location>
        <begin position="129"/>
        <end position="225"/>
    </location>
</feature>
<dbReference type="AlphaFoldDB" id="A0A0K8ME70"/>
<dbReference type="Pfam" id="PF13358">
    <property type="entry name" value="DDE_3"/>
    <property type="match status" value="1"/>
</dbReference>
<dbReference type="Proteomes" id="UP000036771">
    <property type="component" value="Unassembled WGS sequence"/>
</dbReference>
<sequence>MTYSLDFRLRVLSVKKKKNLSFAETADLFGVGVTSLVRWVKKPEPQTHRHKPATKLNMDALKEDIQLYPDAYQYERAERLGVSSMGIWHALKRLNVTYKKTLKHPKADPEKRATFCQELKAYEEAGHPIISLDESGFAHHMPRTHGYSPKGKRCEGIHDWGAKGRTNVIGALFQGLLLTVSLFCFSINTEVFTQWIIDDLLPKLPPKSVLILDNATFHREKRCKKQLLRQGISCCICLLILQTLIPSSINGHKQKQLDAKKGVLSSNYFRIIKYDRFICC</sequence>
<organism evidence="3 4">
    <name type="scientific">Caedimonas varicaedens</name>
    <dbReference type="NCBI Taxonomy" id="1629334"/>
    <lineage>
        <taxon>Bacteria</taxon>
        <taxon>Pseudomonadati</taxon>
        <taxon>Pseudomonadota</taxon>
        <taxon>Alphaproteobacteria</taxon>
        <taxon>Holosporales</taxon>
        <taxon>Caedimonadaceae</taxon>
        <taxon>Caedimonas</taxon>
    </lineage>
</organism>
<feature type="domain" description="Transposase Synechocystis PCC 6803" evidence="1">
    <location>
        <begin position="1"/>
        <end position="111"/>
    </location>
</feature>
<dbReference type="PANTHER" id="PTHR46564:SF1">
    <property type="entry name" value="TRANSPOSASE"/>
    <property type="match status" value="1"/>
</dbReference>
<dbReference type="InterPro" id="IPR036397">
    <property type="entry name" value="RNaseH_sf"/>
</dbReference>
<evidence type="ECO:0000259" key="1">
    <source>
        <dbReference type="Pfam" id="PF01710"/>
    </source>
</evidence>
<reference evidence="3 4" key="1">
    <citation type="submission" date="2015-03" db="EMBL/GenBank/DDBJ databases">
        <title>Caedibacter varicaedens, whole genome shotgun sequence.</title>
        <authorList>
            <person name="Suzuki H."/>
            <person name="Dapper A.L."/>
            <person name="Gibson A.K."/>
            <person name="Jackson C."/>
            <person name="Lee H."/>
            <person name="Pejaver V.R."/>
            <person name="Doak T."/>
            <person name="Lynch M."/>
        </authorList>
    </citation>
    <scope>NUCLEOTIDE SEQUENCE [LARGE SCALE GENOMIC DNA]</scope>
</reference>
<keyword evidence="4" id="KW-1185">Reference proteome</keyword>
<gene>
    <name evidence="3" type="ORF">Cva_00817</name>
</gene>
<dbReference type="STRING" id="1629334.Cva_00817"/>
<proteinExistence type="predicted"/>